<dbReference type="Proteomes" id="UP000250043">
    <property type="component" value="Unassembled WGS sequence"/>
</dbReference>
<proteinExistence type="predicted"/>
<sequence length="210" mass="24207">MAMSLPDKLLEVIFEEVRDGILKEIGSRNTWIRVSHICRCWWDVALAYEPLWSDVRLHHGLTPVGLEFVQACYERAPRVNISIDVFARKVLDAALITDFMELVKTHAERIVEFKARDLRRSQQTRGQTVTYGGALDTQPEQFKDLTIICLENVRTPWQWPQDLFSTVQELRLSRHDQGRLPTMTELPDMLEACPSLAALTLSRTSPEFLL</sequence>
<evidence type="ECO:0000313" key="1">
    <source>
        <dbReference type="EMBL" id="OCH89232.1"/>
    </source>
</evidence>
<accession>A0A8E2DJD7</accession>
<evidence type="ECO:0008006" key="3">
    <source>
        <dbReference type="Google" id="ProtNLM"/>
    </source>
</evidence>
<reference evidence="1 2" key="1">
    <citation type="submission" date="2016-07" db="EMBL/GenBank/DDBJ databases">
        <title>Draft genome of the white-rot fungus Obba rivulosa 3A-2.</title>
        <authorList>
            <consortium name="DOE Joint Genome Institute"/>
            <person name="Miettinen O."/>
            <person name="Riley R."/>
            <person name="Acob R."/>
            <person name="Barry K."/>
            <person name="Cullen D."/>
            <person name="De Vries R."/>
            <person name="Hainaut M."/>
            <person name="Hatakka A."/>
            <person name="Henrissat B."/>
            <person name="Hilden K."/>
            <person name="Kuo R."/>
            <person name="Labutti K."/>
            <person name="Lipzen A."/>
            <person name="Makela M.R."/>
            <person name="Sandor L."/>
            <person name="Spatafora J.W."/>
            <person name="Grigoriev I.V."/>
            <person name="Hibbett D.S."/>
        </authorList>
    </citation>
    <scope>NUCLEOTIDE SEQUENCE [LARGE SCALE GENOMIC DNA]</scope>
    <source>
        <strain evidence="1 2">3A-2</strain>
    </source>
</reference>
<dbReference type="AlphaFoldDB" id="A0A8E2DJD7"/>
<organism evidence="1 2">
    <name type="scientific">Obba rivulosa</name>
    <dbReference type="NCBI Taxonomy" id="1052685"/>
    <lineage>
        <taxon>Eukaryota</taxon>
        <taxon>Fungi</taxon>
        <taxon>Dikarya</taxon>
        <taxon>Basidiomycota</taxon>
        <taxon>Agaricomycotina</taxon>
        <taxon>Agaricomycetes</taxon>
        <taxon>Polyporales</taxon>
        <taxon>Gelatoporiaceae</taxon>
        <taxon>Obba</taxon>
    </lineage>
</organism>
<name>A0A8E2DJD7_9APHY</name>
<dbReference type="EMBL" id="KV722432">
    <property type="protein sequence ID" value="OCH89232.1"/>
    <property type="molecule type" value="Genomic_DNA"/>
</dbReference>
<keyword evidence="2" id="KW-1185">Reference proteome</keyword>
<dbReference type="OrthoDB" id="2791066at2759"/>
<gene>
    <name evidence="1" type="ORF">OBBRIDRAFT_826696</name>
</gene>
<protein>
    <recommendedName>
        <fullName evidence="3">F-box domain-containing protein</fullName>
    </recommendedName>
</protein>
<evidence type="ECO:0000313" key="2">
    <source>
        <dbReference type="Proteomes" id="UP000250043"/>
    </source>
</evidence>